<sequence length="145" mass="16211">MSGPTASLKTTQTLNHLKDAYRREAQANMRYLFSARLADAARRPDVANVLRAAADEEKGHALGFLDLLVEFGSETPELVCEQLEDNLKSSIEAELHEFTALYGRYAEVAAQEGFPDIARWFLELAKTGRTHALWLQQCLDGLEKS</sequence>
<reference evidence="3 4" key="1">
    <citation type="journal article" date="2016" name="Nat. Commun.">
        <title>Thousands of microbial genomes shed light on interconnected biogeochemical processes in an aquifer system.</title>
        <authorList>
            <person name="Anantharaman K."/>
            <person name="Brown C.T."/>
            <person name="Hug L.A."/>
            <person name="Sharon I."/>
            <person name="Castelle C.J."/>
            <person name="Probst A.J."/>
            <person name="Thomas B.C."/>
            <person name="Singh A."/>
            <person name="Wilkins M.J."/>
            <person name="Karaoz U."/>
            <person name="Brodie E.L."/>
            <person name="Williams K.H."/>
            <person name="Hubbard S.S."/>
            <person name="Banfield J.F."/>
        </authorList>
    </citation>
    <scope>NUCLEOTIDE SEQUENCE [LARGE SCALE GENOMIC DNA]</scope>
</reference>
<dbReference type="InterPro" id="IPR009040">
    <property type="entry name" value="Ferritin-like_diiron"/>
</dbReference>
<dbReference type="STRING" id="1817768.A3A87_09580"/>
<dbReference type="EMBL" id="MFTC01000069">
    <property type="protein sequence ID" value="OGI50443.1"/>
    <property type="molecule type" value="Genomic_DNA"/>
</dbReference>
<dbReference type="PROSITE" id="PS50905">
    <property type="entry name" value="FERRITIN_LIKE"/>
    <property type="match status" value="1"/>
</dbReference>
<evidence type="ECO:0000313" key="3">
    <source>
        <dbReference type="EMBL" id="OGI50443.1"/>
    </source>
</evidence>
<dbReference type="InterPro" id="IPR052364">
    <property type="entry name" value="Rubrerythrin"/>
</dbReference>
<dbReference type="AlphaFoldDB" id="A0A1F6TZ97"/>
<dbReference type="InterPro" id="IPR012347">
    <property type="entry name" value="Ferritin-like"/>
</dbReference>
<evidence type="ECO:0000259" key="2">
    <source>
        <dbReference type="PROSITE" id="PS50905"/>
    </source>
</evidence>
<dbReference type="PANTHER" id="PTHR43865">
    <property type="entry name" value="RUBRERYTHRIN-RELATED"/>
    <property type="match status" value="1"/>
</dbReference>
<comment type="caution">
    <text evidence="3">The sequence shown here is derived from an EMBL/GenBank/DDBJ whole genome shotgun (WGS) entry which is preliminary data.</text>
</comment>
<dbReference type="InterPro" id="IPR009078">
    <property type="entry name" value="Ferritin-like_SF"/>
</dbReference>
<dbReference type="Gene3D" id="1.20.1260.10">
    <property type="match status" value="1"/>
</dbReference>
<dbReference type="SUPFAM" id="SSF47240">
    <property type="entry name" value="Ferritin-like"/>
    <property type="match status" value="1"/>
</dbReference>
<evidence type="ECO:0000313" key="4">
    <source>
        <dbReference type="Proteomes" id="UP000179037"/>
    </source>
</evidence>
<organism evidence="3 4">
    <name type="scientific">Candidatus Muproteobacteria bacterium RIFCSPLOWO2_01_FULL_60_18</name>
    <dbReference type="NCBI Taxonomy" id="1817768"/>
    <lineage>
        <taxon>Bacteria</taxon>
        <taxon>Pseudomonadati</taxon>
        <taxon>Pseudomonadota</taxon>
        <taxon>Candidatus Muproteobacteria</taxon>
    </lineage>
</organism>
<proteinExistence type="predicted"/>
<dbReference type="Pfam" id="PF02915">
    <property type="entry name" value="Rubrerythrin"/>
    <property type="match status" value="1"/>
</dbReference>
<gene>
    <name evidence="3" type="ORF">A3A87_09580</name>
</gene>
<dbReference type="CDD" id="cd01041">
    <property type="entry name" value="Rubrerythrin"/>
    <property type="match status" value="1"/>
</dbReference>
<dbReference type="GO" id="GO:0016491">
    <property type="term" value="F:oxidoreductase activity"/>
    <property type="evidence" value="ECO:0007669"/>
    <property type="project" value="InterPro"/>
</dbReference>
<dbReference type="GO" id="GO:0046872">
    <property type="term" value="F:metal ion binding"/>
    <property type="evidence" value="ECO:0007669"/>
    <property type="project" value="InterPro"/>
</dbReference>
<evidence type="ECO:0000256" key="1">
    <source>
        <dbReference type="ARBA" id="ARBA00001965"/>
    </source>
</evidence>
<comment type="cofactor">
    <cofactor evidence="1">
        <name>Fe(3+)</name>
        <dbReference type="ChEBI" id="CHEBI:29034"/>
    </cofactor>
</comment>
<dbReference type="PANTHER" id="PTHR43865:SF1">
    <property type="entry name" value="RUBRERYTHRIN-RELATED"/>
    <property type="match status" value="1"/>
</dbReference>
<protein>
    <recommendedName>
        <fullName evidence="2">Ferritin-like diiron domain-containing protein</fullName>
    </recommendedName>
</protein>
<accession>A0A1F6TZ97</accession>
<name>A0A1F6TZ97_9PROT</name>
<dbReference type="InterPro" id="IPR003251">
    <property type="entry name" value="Rr_diiron-bd_dom"/>
</dbReference>
<feature type="domain" description="Ferritin-like diiron" evidence="2">
    <location>
        <begin position="7"/>
        <end position="145"/>
    </location>
</feature>
<dbReference type="Proteomes" id="UP000179037">
    <property type="component" value="Unassembled WGS sequence"/>
</dbReference>